<proteinExistence type="predicted"/>
<protein>
    <submittedName>
        <fullName evidence="2">Uncharacterized protein</fullName>
    </submittedName>
</protein>
<feature type="region of interest" description="Disordered" evidence="1">
    <location>
        <begin position="62"/>
        <end position="85"/>
    </location>
</feature>
<name>A0AAJ0FUW3_9HYPO</name>
<dbReference type="EMBL" id="JASWJB010000525">
    <property type="protein sequence ID" value="KAK2589920.1"/>
    <property type="molecule type" value="Genomic_DNA"/>
</dbReference>
<reference evidence="2" key="1">
    <citation type="submission" date="2023-06" db="EMBL/GenBank/DDBJ databases">
        <title>Conoideocrella luteorostrata (Hypocreales: Clavicipitaceae), a potential biocontrol fungus for elongate hemlock scale in United States Christmas tree production areas.</title>
        <authorList>
            <person name="Barrett H."/>
            <person name="Lovett B."/>
            <person name="Macias A.M."/>
            <person name="Stajich J.E."/>
            <person name="Kasson M.T."/>
        </authorList>
    </citation>
    <scope>NUCLEOTIDE SEQUENCE</scope>
    <source>
        <strain evidence="2">ARSEF 14590</strain>
    </source>
</reference>
<dbReference type="AlphaFoldDB" id="A0AAJ0FUW3"/>
<organism evidence="2 3">
    <name type="scientific">Conoideocrella luteorostrata</name>
    <dbReference type="NCBI Taxonomy" id="1105319"/>
    <lineage>
        <taxon>Eukaryota</taxon>
        <taxon>Fungi</taxon>
        <taxon>Dikarya</taxon>
        <taxon>Ascomycota</taxon>
        <taxon>Pezizomycotina</taxon>
        <taxon>Sordariomycetes</taxon>
        <taxon>Hypocreomycetidae</taxon>
        <taxon>Hypocreales</taxon>
        <taxon>Clavicipitaceae</taxon>
        <taxon>Conoideocrella</taxon>
    </lineage>
</organism>
<evidence type="ECO:0000256" key="1">
    <source>
        <dbReference type="SAM" id="MobiDB-lite"/>
    </source>
</evidence>
<evidence type="ECO:0000313" key="3">
    <source>
        <dbReference type="Proteomes" id="UP001251528"/>
    </source>
</evidence>
<keyword evidence="3" id="KW-1185">Reference proteome</keyword>
<dbReference type="Proteomes" id="UP001251528">
    <property type="component" value="Unassembled WGS sequence"/>
</dbReference>
<accession>A0AAJ0FUW3</accession>
<evidence type="ECO:0000313" key="2">
    <source>
        <dbReference type="EMBL" id="KAK2589920.1"/>
    </source>
</evidence>
<comment type="caution">
    <text evidence="2">The sequence shown here is derived from an EMBL/GenBank/DDBJ whole genome shotgun (WGS) entry which is preliminary data.</text>
</comment>
<sequence>MCSHVQADALQRRRRLIGFDPLSQKNSRGKNIASMLQAKHTKTHGRSNRAQEAEWASGFNVQDDDNAAQGDNGNQAQGGNGNDTAYDAAYNWDNYYES</sequence>
<gene>
    <name evidence="2" type="ORF">QQS21_012400</name>
</gene>